<dbReference type="Gene3D" id="1.25.40.10">
    <property type="entry name" value="Tetratricopeptide repeat domain"/>
    <property type="match status" value="1"/>
</dbReference>
<dbReference type="GO" id="GO:0000373">
    <property type="term" value="P:Group II intron splicing"/>
    <property type="evidence" value="ECO:0007669"/>
    <property type="project" value="InterPro"/>
</dbReference>
<keyword evidence="1" id="KW-0677">Repeat</keyword>
<accession>D8R3V4</accession>
<evidence type="ECO:0000313" key="3">
    <source>
        <dbReference type="EMBL" id="EFJ33350.1"/>
    </source>
</evidence>
<keyword evidence="4" id="KW-1185">Reference proteome</keyword>
<evidence type="ECO:0008006" key="5">
    <source>
        <dbReference type="Google" id="ProtNLM"/>
    </source>
</evidence>
<feature type="repeat" description="PPR" evidence="2">
    <location>
        <begin position="118"/>
        <end position="152"/>
    </location>
</feature>
<feature type="non-terminal residue" evidence="3">
    <location>
        <position position="1"/>
    </location>
</feature>
<dbReference type="Pfam" id="PF13041">
    <property type="entry name" value="PPR_2"/>
    <property type="match status" value="1"/>
</dbReference>
<sequence>LWRGKKDLGSEALQAAAALKLAKRDSKALQEVLASKVGRLVKLDLLALLHALQRHDEVDLAFQVSPCFLVFERARKEVWYKPSVPLYRDMLKSLARNGRVEGVYSLFETIKQEKAEPHIAMFTEVIDIFVGSGRFRDALKVFEMMKDSEAPPNVRTYRTII</sequence>
<dbReference type="FunCoup" id="D8R3V4">
    <property type="interactions" value="310"/>
</dbReference>
<dbReference type="InterPro" id="IPR044190">
    <property type="entry name" value="THA8-like"/>
</dbReference>
<name>D8R3V4_SELML</name>
<reference evidence="3 4" key="1">
    <citation type="journal article" date="2011" name="Science">
        <title>The Selaginella genome identifies genetic changes associated with the evolution of vascular plants.</title>
        <authorList>
            <person name="Banks J.A."/>
            <person name="Nishiyama T."/>
            <person name="Hasebe M."/>
            <person name="Bowman J.L."/>
            <person name="Gribskov M."/>
            <person name="dePamphilis C."/>
            <person name="Albert V.A."/>
            <person name="Aono N."/>
            <person name="Aoyama T."/>
            <person name="Ambrose B.A."/>
            <person name="Ashton N.W."/>
            <person name="Axtell M.J."/>
            <person name="Barker E."/>
            <person name="Barker M.S."/>
            <person name="Bennetzen J.L."/>
            <person name="Bonawitz N.D."/>
            <person name="Chapple C."/>
            <person name="Cheng C."/>
            <person name="Correa L.G."/>
            <person name="Dacre M."/>
            <person name="DeBarry J."/>
            <person name="Dreyer I."/>
            <person name="Elias M."/>
            <person name="Engstrom E.M."/>
            <person name="Estelle M."/>
            <person name="Feng L."/>
            <person name="Finet C."/>
            <person name="Floyd S.K."/>
            <person name="Frommer W.B."/>
            <person name="Fujita T."/>
            <person name="Gramzow L."/>
            <person name="Gutensohn M."/>
            <person name="Harholt J."/>
            <person name="Hattori M."/>
            <person name="Heyl A."/>
            <person name="Hirai T."/>
            <person name="Hiwatashi Y."/>
            <person name="Ishikawa M."/>
            <person name="Iwata M."/>
            <person name="Karol K.G."/>
            <person name="Koehler B."/>
            <person name="Kolukisaoglu U."/>
            <person name="Kubo M."/>
            <person name="Kurata T."/>
            <person name="Lalonde S."/>
            <person name="Li K."/>
            <person name="Li Y."/>
            <person name="Litt A."/>
            <person name="Lyons E."/>
            <person name="Manning G."/>
            <person name="Maruyama T."/>
            <person name="Michael T.P."/>
            <person name="Mikami K."/>
            <person name="Miyazaki S."/>
            <person name="Morinaga S."/>
            <person name="Murata T."/>
            <person name="Mueller-Roeber B."/>
            <person name="Nelson D.R."/>
            <person name="Obara M."/>
            <person name="Oguri Y."/>
            <person name="Olmstead R.G."/>
            <person name="Onodera N."/>
            <person name="Petersen B.L."/>
            <person name="Pils B."/>
            <person name="Prigge M."/>
            <person name="Rensing S.A."/>
            <person name="Riano-Pachon D.M."/>
            <person name="Roberts A.W."/>
            <person name="Sato Y."/>
            <person name="Scheller H.V."/>
            <person name="Schulz B."/>
            <person name="Schulz C."/>
            <person name="Shakirov E.V."/>
            <person name="Shibagaki N."/>
            <person name="Shinohara N."/>
            <person name="Shippen D.E."/>
            <person name="Soerensen I."/>
            <person name="Sotooka R."/>
            <person name="Sugimoto N."/>
            <person name="Sugita M."/>
            <person name="Sumikawa N."/>
            <person name="Tanurdzic M."/>
            <person name="Theissen G."/>
            <person name="Ulvskov P."/>
            <person name="Wakazuki S."/>
            <person name="Weng J.K."/>
            <person name="Willats W.W."/>
            <person name="Wipf D."/>
            <person name="Wolf P.G."/>
            <person name="Yang L."/>
            <person name="Zimmer A.D."/>
            <person name="Zhu Q."/>
            <person name="Mitros T."/>
            <person name="Hellsten U."/>
            <person name="Loque D."/>
            <person name="Otillar R."/>
            <person name="Salamov A."/>
            <person name="Schmutz J."/>
            <person name="Shapiro H."/>
            <person name="Lindquist E."/>
            <person name="Lucas S."/>
            <person name="Rokhsar D."/>
            <person name="Grigoriev I.V."/>
        </authorList>
    </citation>
    <scope>NUCLEOTIDE SEQUENCE [LARGE SCALE GENOMIC DNA]</scope>
</reference>
<dbReference type="GO" id="GO:0009658">
    <property type="term" value="P:chloroplast organization"/>
    <property type="evidence" value="ECO:0007669"/>
    <property type="project" value="InterPro"/>
</dbReference>
<dbReference type="KEGG" id="smo:SELMODRAFT_67616"/>
<dbReference type="eggNOG" id="ENOG502QPMB">
    <property type="taxonomic scope" value="Eukaryota"/>
</dbReference>
<dbReference type="PROSITE" id="PS51375">
    <property type="entry name" value="PPR"/>
    <property type="match status" value="2"/>
</dbReference>
<dbReference type="PANTHER" id="PTHR47594">
    <property type="entry name" value="PPR CONTAINING PLANT-LIKE PROTEIN"/>
    <property type="match status" value="1"/>
</dbReference>
<evidence type="ECO:0000256" key="2">
    <source>
        <dbReference type="PROSITE-ProRule" id="PRU00708"/>
    </source>
</evidence>
<proteinExistence type="predicted"/>
<dbReference type="NCBIfam" id="TIGR00756">
    <property type="entry name" value="PPR"/>
    <property type="match status" value="1"/>
</dbReference>
<gene>
    <name evidence="3" type="ORF">SELMODRAFT_67616</name>
</gene>
<dbReference type="OMA" id="NCHKPSS"/>
<dbReference type="GO" id="GO:0003723">
    <property type="term" value="F:RNA binding"/>
    <property type="evidence" value="ECO:0007669"/>
    <property type="project" value="InterPro"/>
</dbReference>
<dbReference type="Proteomes" id="UP000001514">
    <property type="component" value="Unassembled WGS sequence"/>
</dbReference>
<dbReference type="EMBL" id="GL377571">
    <property type="protein sequence ID" value="EFJ33350.1"/>
    <property type="molecule type" value="Genomic_DNA"/>
</dbReference>
<dbReference type="AlphaFoldDB" id="D8R3V4"/>
<dbReference type="InterPro" id="IPR011990">
    <property type="entry name" value="TPR-like_helical_dom_sf"/>
</dbReference>
<dbReference type="HOGENOM" id="CLU_1648095_0_0_1"/>
<protein>
    <recommendedName>
        <fullName evidence="5">Pentacotripeptide-repeat region of PRORP domain-containing protein</fullName>
    </recommendedName>
</protein>
<dbReference type="InParanoid" id="D8R3V4"/>
<feature type="repeat" description="PPR" evidence="2">
    <location>
        <begin position="83"/>
        <end position="117"/>
    </location>
</feature>
<evidence type="ECO:0000256" key="1">
    <source>
        <dbReference type="ARBA" id="ARBA00022737"/>
    </source>
</evidence>
<evidence type="ECO:0000313" key="4">
    <source>
        <dbReference type="Proteomes" id="UP000001514"/>
    </source>
</evidence>
<dbReference type="PANTHER" id="PTHR47594:SF5">
    <property type="entry name" value="PENTACOTRIPEPTIDE-REPEAT REGION OF PRORP DOMAIN-CONTAINING PROTEIN"/>
    <property type="match status" value="1"/>
</dbReference>
<dbReference type="InterPro" id="IPR002885">
    <property type="entry name" value="PPR_rpt"/>
</dbReference>
<feature type="non-terminal residue" evidence="3">
    <location>
        <position position="161"/>
    </location>
</feature>
<organism evidence="4">
    <name type="scientific">Selaginella moellendorffii</name>
    <name type="common">Spikemoss</name>
    <dbReference type="NCBI Taxonomy" id="88036"/>
    <lineage>
        <taxon>Eukaryota</taxon>
        <taxon>Viridiplantae</taxon>
        <taxon>Streptophyta</taxon>
        <taxon>Embryophyta</taxon>
        <taxon>Tracheophyta</taxon>
        <taxon>Lycopodiopsida</taxon>
        <taxon>Selaginellales</taxon>
        <taxon>Selaginellaceae</taxon>
        <taxon>Selaginella</taxon>
    </lineage>
</organism>
<dbReference type="Pfam" id="PF01535">
    <property type="entry name" value="PPR"/>
    <property type="match status" value="1"/>
</dbReference>